<name>A0A3R7PTT5_PENVA</name>
<feature type="compositionally biased region" description="Low complexity" evidence="1">
    <location>
        <begin position="122"/>
        <end position="132"/>
    </location>
</feature>
<organism evidence="2 3">
    <name type="scientific">Penaeus vannamei</name>
    <name type="common">Whiteleg shrimp</name>
    <name type="synonym">Litopenaeus vannamei</name>
    <dbReference type="NCBI Taxonomy" id="6689"/>
    <lineage>
        <taxon>Eukaryota</taxon>
        <taxon>Metazoa</taxon>
        <taxon>Ecdysozoa</taxon>
        <taxon>Arthropoda</taxon>
        <taxon>Crustacea</taxon>
        <taxon>Multicrustacea</taxon>
        <taxon>Malacostraca</taxon>
        <taxon>Eumalacostraca</taxon>
        <taxon>Eucarida</taxon>
        <taxon>Decapoda</taxon>
        <taxon>Dendrobranchiata</taxon>
        <taxon>Penaeoidea</taxon>
        <taxon>Penaeidae</taxon>
        <taxon>Penaeus</taxon>
    </lineage>
</organism>
<sequence>MRRVGVACRVRCSNALVRRALINFMTERPAHATTTPCCTHHPPHPAAADLHRIPYSWINLGPNLCRLSEMLPTSGAATPFPGRLSLRIAGPFRRQSRGESGAAAPRAVSEWMCAQGAESGASPYSMSGTPGPMMSPPPAEDSMGYGMPGMNGSGYSG</sequence>
<feature type="region of interest" description="Disordered" evidence="1">
    <location>
        <begin position="119"/>
        <end position="157"/>
    </location>
</feature>
<accession>A0A3R7PTT5</accession>
<dbReference type="Proteomes" id="UP000283509">
    <property type="component" value="Unassembled WGS sequence"/>
</dbReference>
<evidence type="ECO:0000313" key="2">
    <source>
        <dbReference type="EMBL" id="ROT76857.1"/>
    </source>
</evidence>
<protein>
    <submittedName>
        <fullName evidence="2">Uncharacterized protein</fullName>
    </submittedName>
</protein>
<proteinExistence type="predicted"/>
<dbReference type="AlphaFoldDB" id="A0A3R7PTT5"/>
<comment type="caution">
    <text evidence="2">The sequence shown here is derived from an EMBL/GenBank/DDBJ whole genome shotgun (WGS) entry which is preliminary data.</text>
</comment>
<keyword evidence="3" id="KW-1185">Reference proteome</keyword>
<gene>
    <name evidence="2" type="ORF">C7M84_004531</name>
</gene>
<feature type="non-terminal residue" evidence="2">
    <location>
        <position position="157"/>
    </location>
</feature>
<dbReference type="EMBL" id="QCYY01001600">
    <property type="protein sequence ID" value="ROT76857.1"/>
    <property type="molecule type" value="Genomic_DNA"/>
</dbReference>
<feature type="compositionally biased region" description="Gly residues" evidence="1">
    <location>
        <begin position="146"/>
        <end position="157"/>
    </location>
</feature>
<reference evidence="2 3" key="1">
    <citation type="submission" date="2018-04" db="EMBL/GenBank/DDBJ databases">
        <authorList>
            <person name="Zhang X."/>
            <person name="Yuan J."/>
            <person name="Li F."/>
            <person name="Xiang J."/>
        </authorList>
    </citation>
    <scope>NUCLEOTIDE SEQUENCE [LARGE SCALE GENOMIC DNA]</scope>
    <source>
        <tissue evidence="2">Muscle</tissue>
    </source>
</reference>
<evidence type="ECO:0000256" key="1">
    <source>
        <dbReference type="SAM" id="MobiDB-lite"/>
    </source>
</evidence>
<reference evidence="2 3" key="2">
    <citation type="submission" date="2019-01" db="EMBL/GenBank/DDBJ databases">
        <title>The decoding of complex shrimp genome reveals the adaptation for benthos swimmer, frequently molting mechanism and breeding impact on genome.</title>
        <authorList>
            <person name="Sun Y."/>
            <person name="Gao Y."/>
            <person name="Yu Y."/>
        </authorList>
    </citation>
    <scope>NUCLEOTIDE SEQUENCE [LARGE SCALE GENOMIC DNA]</scope>
    <source>
        <tissue evidence="2">Muscle</tissue>
    </source>
</reference>
<evidence type="ECO:0000313" key="3">
    <source>
        <dbReference type="Proteomes" id="UP000283509"/>
    </source>
</evidence>